<feature type="transmembrane region" description="Helical" evidence="1">
    <location>
        <begin position="12"/>
        <end position="31"/>
    </location>
</feature>
<dbReference type="Pfam" id="PF01882">
    <property type="entry name" value="DUF58"/>
    <property type="match status" value="1"/>
</dbReference>
<accession>A0A5S5C0T4</accession>
<keyword evidence="1" id="KW-0812">Transmembrane</keyword>
<feature type="transmembrane region" description="Helical" evidence="1">
    <location>
        <begin position="37"/>
        <end position="59"/>
    </location>
</feature>
<evidence type="ECO:0000259" key="2">
    <source>
        <dbReference type="Pfam" id="PF01882"/>
    </source>
</evidence>
<sequence length="444" mass="51940">MIRFFKSLYLTNRTYYVLGAIILLFFISYWIVALYPFIWLLCIGIFIIFAIDFAALYGLKDGIKGSRELADKFSNGDYNEVQIRLENRYRFRIRTEIIDEIPYQFQKRDFNKTLTVDAASQTQFTYQLKPLARGEYKFGFLNVYISSRIALIKRRYRFEKEYLVKVYPSFIQMKKYDILALDTRSYILGVRKTRRIGHTMDFEQIKEYVTGDDVRSINWKATAKRGSLMINQFQDEKSQPVYSIIDASRVMKMPFNGLSLLDYAINSSLSFSNIAIRKQDKAGLLVFSNTVSSFLPPMGKRSYINVISETLYNNKTAFLDADYGTLYAHVKQKITQRSLLLLYTNFEHFSALERQLPYLRTLAKKHMLVVIFFKNTELDSLINLPGTSIPEIYQQTIALQFAQEKKRMVKELQKYGIQTILTTPQQLTTDTINKYLEIKARGIL</sequence>
<keyword evidence="1" id="KW-0472">Membrane</keyword>
<dbReference type="OrthoDB" id="845740at2"/>
<dbReference type="EMBL" id="VNHU01000006">
    <property type="protein sequence ID" value="TYP72789.1"/>
    <property type="molecule type" value="Genomic_DNA"/>
</dbReference>
<comment type="caution">
    <text evidence="3">The sequence shown here is derived from an EMBL/GenBank/DDBJ whole genome shotgun (WGS) entry which is preliminary data.</text>
</comment>
<dbReference type="Proteomes" id="UP000324376">
    <property type="component" value="Unassembled WGS sequence"/>
</dbReference>
<reference evidence="3 4" key="1">
    <citation type="submission" date="2019-07" db="EMBL/GenBank/DDBJ databases">
        <title>Genomic Encyclopedia of Archaeal and Bacterial Type Strains, Phase II (KMG-II): from individual species to whole genera.</title>
        <authorList>
            <person name="Goeker M."/>
        </authorList>
    </citation>
    <scope>NUCLEOTIDE SEQUENCE [LARGE SCALE GENOMIC DNA]</scope>
    <source>
        <strain evidence="3 4">DSM 17527</strain>
    </source>
</reference>
<protein>
    <submittedName>
        <fullName evidence="3">Uncharacterized protein (DUF58 family)</fullName>
    </submittedName>
</protein>
<evidence type="ECO:0000313" key="3">
    <source>
        <dbReference type="EMBL" id="TYP72789.1"/>
    </source>
</evidence>
<dbReference type="InterPro" id="IPR002881">
    <property type="entry name" value="DUF58"/>
</dbReference>
<evidence type="ECO:0000256" key="1">
    <source>
        <dbReference type="SAM" id="Phobius"/>
    </source>
</evidence>
<gene>
    <name evidence="3" type="ORF">BD809_10637</name>
</gene>
<feature type="domain" description="DUF58" evidence="2">
    <location>
        <begin position="205"/>
        <end position="370"/>
    </location>
</feature>
<organism evidence="3 4">
    <name type="scientific">Aquimarina intermedia</name>
    <dbReference type="NCBI Taxonomy" id="350814"/>
    <lineage>
        <taxon>Bacteria</taxon>
        <taxon>Pseudomonadati</taxon>
        <taxon>Bacteroidota</taxon>
        <taxon>Flavobacteriia</taxon>
        <taxon>Flavobacteriales</taxon>
        <taxon>Flavobacteriaceae</taxon>
        <taxon>Aquimarina</taxon>
    </lineage>
</organism>
<dbReference type="RefSeq" id="WP_148782826.1">
    <property type="nucleotide sequence ID" value="NZ_VNHU01000006.1"/>
</dbReference>
<keyword evidence="1" id="KW-1133">Transmembrane helix</keyword>
<dbReference type="AlphaFoldDB" id="A0A5S5C0T4"/>
<keyword evidence="4" id="KW-1185">Reference proteome</keyword>
<dbReference type="PANTHER" id="PTHR33608:SF3">
    <property type="entry name" value="SLR2013 PROTEIN"/>
    <property type="match status" value="1"/>
</dbReference>
<dbReference type="PANTHER" id="PTHR33608">
    <property type="entry name" value="BLL2464 PROTEIN"/>
    <property type="match status" value="1"/>
</dbReference>
<evidence type="ECO:0000313" key="4">
    <source>
        <dbReference type="Proteomes" id="UP000324376"/>
    </source>
</evidence>
<name>A0A5S5C0T4_9FLAO</name>
<proteinExistence type="predicted"/>